<organism evidence="1 2">
    <name type="scientific">Candidula unifasciata</name>
    <dbReference type="NCBI Taxonomy" id="100452"/>
    <lineage>
        <taxon>Eukaryota</taxon>
        <taxon>Metazoa</taxon>
        <taxon>Spiralia</taxon>
        <taxon>Lophotrochozoa</taxon>
        <taxon>Mollusca</taxon>
        <taxon>Gastropoda</taxon>
        <taxon>Heterobranchia</taxon>
        <taxon>Euthyneura</taxon>
        <taxon>Panpulmonata</taxon>
        <taxon>Eupulmonata</taxon>
        <taxon>Stylommatophora</taxon>
        <taxon>Helicina</taxon>
        <taxon>Helicoidea</taxon>
        <taxon>Geomitridae</taxon>
        <taxon>Candidula</taxon>
    </lineage>
</organism>
<dbReference type="EMBL" id="CAJHNH020002773">
    <property type="protein sequence ID" value="CAG5127676.1"/>
    <property type="molecule type" value="Genomic_DNA"/>
</dbReference>
<evidence type="ECO:0000313" key="1">
    <source>
        <dbReference type="EMBL" id="CAG5127676.1"/>
    </source>
</evidence>
<accession>A0A8S3ZKA9</accession>
<dbReference type="GO" id="GO:0007165">
    <property type="term" value="P:signal transduction"/>
    <property type="evidence" value="ECO:0007669"/>
    <property type="project" value="InterPro"/>
</dbReference>
<gene>
    <name evidence="1" type="ORF">CUNI_LOCUS13234</name>
</gene>
<comment type="caution">
    <text evidence="1">The sequence shown here is derived from an EMBL/GenBank/DDBJ whole genome shotgun (WGS) entry which is preliminary data.</text>
</comment>
<proteinExistence type="predicted"/>
<evidence type="ECO:0000313" key="2">
    <source>
        <dbReference type="Proteomes" id="UP000678393"/>
    </source>
</evidence>
<dbReference type="Proteomes" id="UP000678393">
    <property type="component" value="Unassembled WGS sequence"/>
</dbReference>
<dbReference type="Gene3D" id="3.40.50.300">
    <property type="entry name" value="P-loop containing nucleotide triphosphate hydrolases"/>
    <property type="match status" value="1"/>
</dbReference>
<sequence length="64" mass="7318">GSTIIFFFSRMIHEKGFADKEKAVYREVVRQNVASAVMGVLTEMEENGVEFGTEELRVRYSSQL</sequence>
<dbReference type="AlphaFoldDB" id="A0A8S3ZKA9"/>
<feature type="non-terminal residue" evidence="1">
    <location>
        <position position="64"/>
    </location>
</feature>
<keyword evidence="2" id="KW-1185">Reference proteome</keyword>
<name>A0A8S3ZKA9_9EUPU</name>
<protein>
    <submittedName>
        <fullName evidence="1">Uncharacterized protein</fullName>
    </submittedName>
</protein>
<reference evidence="1" key="1">
    <citation type="submission" date="2021-04" db="EMBL/GenBank/DDBJ databases">
        <authorList>
            <consortium name="Molecular Ecology Group"/>
        </authorList>
    </citation>
    <scope>NUCLEOTIDE SEQUENCE</scope>
</reference>
<dbReference type="Gene3D" id="1.10.400.10">
    <property type="entry name" value="GI Alpha 1, domain 2-like"/>
    <property type="match status" value="1"/>
</dbReference>
<feature type="non-terminal residue" evidence="1">
    <location>
        <position position="1"/>
    </location>
</feature>
<dbReference type="InterPro" id="IPR027417">
    <property type="entry name" value="P-loop_NTPase"/>
</dbReference>
<dbReference type="InterPro" id="IPR011025">
    <property type="entry name" value="GproteinA_insert"/>
</dbReference>